<sequence>MTKRQLSGTLSQPEPPFCDEFPADCSFERKSYREDAVVNNDDTDINYLIFCQSGHARITSTLFHDEILCAGEVMFIPRGSECSGTALSNVTLLVHKFSNTVCRAEKCILSYLYSRRLPDSKVYCCKLTAPTSMRVFMDTVATYITDETHDSDLWKLKHKELIWVFTRYYTAEELRIFFHPMTDEQVPFRNLVLTHYRKANNTEELAGLCGYGIHTFRRVFKKEFNVPVYQWLIKKRAENIRYRLSQSFVPLTDIIDEFNFSSAQHFSSFCKQYLGDTPVNLRKAMQVASE</sequence>
<evidence type="ECO:0000256" key="3">
    <source>
        <dbReference type="ARBA" id="ARBA00023163"/>
    </source>
</evidence>
<dbReference type="RefSeq" id="WP_051635705.1">
    <property type="nucleotide sequence ID" value="NZ_JNHK01000088.1"/>
</dbReference>
<evidence type="ECO:0000313" key="6">
    <source>
        <dbReference type="Proteomes" id="UP000027850"/>
    </source>
</evidence>
<dbReference type="InterPro" id="IPR050959">
    <property type="entry name" value="MarA-like"/>
</dbReference>
<dbReference type="AlphaFoldDB" id="A0AB34LH44"/>
<proteinExistence type="predicted"/>
<evidence type="ECO:0000256" key="1">
    <source>
        <dbReference type="ARBA" id="ARBA00023015"/>
    </source>
</evidence>
<dbReference type="InterPro" id="IPR009057">
    <property type="entry name" value="Homeodomain-like_sf"/>
</dbReference>
<reference evidence="5 6" key="1">
    <citation type="submission" date="2014-04" db="EMBL/GenBank/DDBJ databases">
        <authorList>
            <person name="Sears C."/>
            <person name="Carroll K."/>
            <person name="Sack B.R."/>
            <person name="Qadri F."/>
            <person name="Myers L.L."/>
            <person name="Chung G.-T."/>
            <person name="Escheverria P."/>
            <person name="Fraser C.M."/>
            <person name="Sadzewicz L."/>
            <person name="Shefchek K.A."/>
            <person name="Tallon L."/>
            <person name="Das S.P."/>
            <person name="Daugherty S."/>
            <person name="Mongodin E.F."/>
        </authorList>
    </citation>
    <scope>NUCLEOTIDE SEQUENCE [LARGE SCALE GENOMIC DNA]</scope>
    <source>
        <strain evidence="5 6">3776 D15 i</strain>
    </source>
</reference>
<protein>
    <submittedName>
        <fullName evidence="5">Bacterial regulatory helix-turn-helix s, AraC family protein</fullName>
    </submittedName>
</protein>
<dbReference type="Pfam" id="PF12833">
    <property type="entry name" value="HTH_18"/>
    <property type="match status" value="1"/>
</dbReference>
<evidence type="ECO:0000313" key="5">
    <source>
        <dbReference type="EMBL" id="KDS37817.1"/>
    </source>
</evidence>
<evidence type="ECO:0000259" key="4">
    <source>
        <dbReference type="PROSITE" id="PS01124"/>
    </source>
</evidence>
<dbReference type="PANTHER" id="PTHR47504:SF5">
    <property type="entry name" value="RIGHT ORIGIN-BINDING PROTEIN"/>
    <property type="match status" value="1"/>
</dbReference>
<name>A0AB34LH44_PARDI</name>
<keyword evidence="3" id="KW-0804">Transcription</keyword>
<dbReference type="InterPro" id="IPR018060">
    <property type="entry name" value="HTH_AraC"/>
</dbReference>
<keyword evidence="1" id="KW-0805">Transcription regulation</keyword>
<keyword evidence="2" id="KW-0238">DNA-binding</keyword>
<accession>A0AB34LH44</accession>
<dbReference type="PROSITE" id="PS01124">
    <property type="entry name" value="HTH_ARAC_FAMILY_2"/>
    <property type="match status" value="1"/>
</dbReference>
<dbReference type="PANTHER" id="PTHR47504">
    <property type="entry name" value="RIGHT ORIGIN-BINDING PROTEIN"/>
    <property type="match status" value="1"/>
</dbReference>
<gene>
    <name evidence="5" type="ORF">M091_0242</name>
</gene>
<evidence type="ECO:0000256" key="2">
    <source>
        <dbReference type="ARBA" id="ARBA00023125"/>
    </source>
</evidence>
<feature type="domain" description="HTH araC/xylS-type" evidence="4">
    <location>
        <begin position="186"/>
        <end position="284"/>
    </location>
</feature>
<dbReference type="Gene3D" id="1.10.10.60">
    <property type="entry name" value="Homeodomain-like"/>
    <property type="match status" value="1"/>
</dbReference>
<organism evidence="5 6">
    <name type="scientific">Parabacteroides distasonis str. 3776 D15 i</name>
    <dbReference type="NCBI Taxonomy" id="1339342"/>
    <lineage>
        <taxon>Bacteria</taxon>
        <taxon>Pseudomonadati</taxon>
        <taxon>Bacteroidota</taxon>
        <taxon>Bacteroidia</taxon>
        <taxon>Bacteroidales</taxon>
        <taxon>Tannerellaceae</taxon>
        <taxon>Parabacteroides</taxon>
    </lineage>
</organism>
<dbReference type="SMART" id="SM00342">
    <property type="entry name" value="HTH_ARAC"/>
    <property type="match status" value="1"/>
</dbReference>
<dbReference type="SUPFAM" id="SSF46689">
    <property type="entry name" value="Homeodomain-like"/>
    <property type="match status" value="2"/>
</dbReference>
<dbReference type="GO" id="GO:0043565">
    <property type="term" value="F:sequence-specific DNA binding"/>
    <property type="evidence" value="ECO:0007669"/>
    <property type="project" value="InterPro"/>
</dbReference>
<dbReference type="GO" id="GO:0003700">
    <property type="term" value="F:DNA-binding transcription factor activity"/>
    <property type="evidence" value="ECO:0007669"/>
    <property type="project" value="InterPro"/>
</dbReference>
<comment type="caution">
    <text evidence="5">The sequence shown here is derived from an EMBL/GenBank/DDBJ whole genome shotgun (WGS) entry which is preliminary data.</text>
</comment>
<dbReference type="Proteomes" id="UP000027850">
    <property type="component" value="Unassembled WGS sequence"/>
</dbReference>
<dbReference type="EMBL" id="JNHK01000088">
    <property type="protein sequence ID" value="KDS37817.1"/>
    <property type="molecule type" value="Genomic_DNA"/>
</dbReference>